<dbReference type="InterPro" id="IPR018756">
    <property type="entry name" value="DUF2314"/>
</dbReference>
<reference evidence="2 3" key="1">
    <citation type="journal article" date="2016" name="PLoS ONE">
        <title>Complete Genome Sequence and Comparative Genomics of a Novel Myxobacterium Myxococcus hansupus.</title>
        <authorList>
            <person name="Sharma G."/>
            <person name="Narwani T."/>
            <person name="Subramanian S."/>
        </authorList>
    </citation>
    <scope>NUCLEOTIDE SEQUENCE [LARGE SCALE GENOMIC DNA]</scope>
    <source>
        <strain evidence="3">mixupus</strain>
    </source>
</reference>
<dbReference type="PATRIC" id="fig|1297742.4.peg.3648"/>
<dbReference type="Pfam" id="PF10077">
    <property type="entry name" value="DUF2314"/>
    <property type="match status" value="1"/>
</dbReference>
<evidence type="ECO:0000259" key="1">
    <source>
        <dbReference type="Pfam" id="PF10077"/>
    </source>
</evidence>
<feature type="domain" description="DUF2314" evidence="1">
    <location>
        <begin position="284"/>
        <end position="365"/>
    </location>
</feature>
<dbReference type="OrthoDB" id="5378015at2"/>
<dbReference type="RefSeq" id="WP_002633576.1">
    <property type="nucleotide sequence ID" value="NZ_CP012109.1"/>
</dbReference>
<dbReference type="Proteomes" id="UP000009026">
    <property type="component" value="Chromosome"/>
</dbReference>
<keyword evidence="3" id="KW-1185">Reference proteome</keyword>
<evidence type="ECO:0000313" key="3">
    <source>
        <dbReference type="Proteomes" id="UP000009026"/>
    </source>
</evidence>
<gene>
    <name evidence="2" type="ORF">A176_003615</name>
</gene>
<accession>A0A0H4WYL1</accession>
<protein>
    <recommendedName>
        <fullName evidence="1">DUF2314 domain-containing protein</fullName>
    </recommendedName>
</protein>
<name>A0A0H4WYL1_9BACT</name>
<dbReference type="EMBL" id="CP012109">
    <property type="protein sequence ID" value="AKQ66703.1"/>
    <property type="molecule type" value="Genomic_DNA"/>
</dbReference>
<organism evidence="2 3">
    <name type="scientific">Pseudomyxococcus hansupus</name>
    <dbReference type="NCBI Taxonomy" id="1297742"/>
    <lineage>
        <taxon>Bacteria</taxon>
        <taxon>Pseudomonadati</taxon>
        <taxon>Myxococcota</taxon>
        <taxon>Myxococcia</taxon>
        <taxon>Myxococcales</taxon>
        <taxon>Cystobacterineae</taxon>
        <taxon>Myxococcaceae</taxon>
        <taxon>Pseudomyxococcus</taxon>
    </lineage>
</organism>
<proteinExistence type="predicted"/>
<evidence type="ECO:0000313" key="2">
    <source>
        <dbReference type="EMBL" id="AKQ66703.1"/>
    </source>
</evidence>
<dbReference type="AlphaFoldDB" id="A0A0H4WYL1"/>
<dbReference type="KEGG" id="mym:A176_003615"/>
<sequence length="391" mass="43676">MKEVYLLATEQDGPVPLDALRGSFANDDVDFTPDADGEGFTLRADGSEVLVRVTRGTEGLPRFRKEVYSGSPEAFDRLGRAQVFYHLSVEPGGDQPTLPVFEALWAVRTLLEHVQGILVDLTAYKLHEPDDVAEITELDFDIRDHVHLHAVEATEGDTPLWVHSHGMEKFGARDLEIFHLAEKDLLAAESFLHELCTDLAFAQGPTLRTQVGTSEGQVFMLVPSEEARTNLLGVPLDTFEGHEGLFLTVVSPLGRHNTTELLAPYRERFEKEPEEQTQAMRKEAQGLLPSFLARFQRKGLMEPLTFLVRAPFETHPEGKAVTENLWLEVMARDEGSVVGKLVDGAVHTTEWRKGAHVEVAETQVNALAISREGRALDERELRELLNAERPM</sequence>
<dbReference type="STRING" id="1297742.A176_003615"/>